<keyword evidence="2" id="KW-1185">Reference proteome</keyword>
<dbReference type="Proteomes" id="UP001203579">
    <property type="component" value="Unassembled WGS sequence"/>
</dbReference>
<comment type="caution">
    <text evidence="1">The sequence shown here is derived from an EMBL/GenBank/DDBJ whole genome shotgun (WGS) entry which is preliminary data.</text>
</comment>
<reference evidence="1 2" key="1">
    <citation type="submission" date="2022-05" db="EMBL/GenBank/DDBJ databases">
        <title>Corynebacterium sp. B5-R-101 sp. nov., isolated from human feces.</title>
        <authorList>
            <person name="Shamsuzzaman M."/>
            <person name="Dahal R.H."/>
        </authorList>
    </citation>
    <scope>NUCLEOTIDE SEQUENCE [LARGE SCALE GENOMIC DNA]</scope>
    <source>
        <strain evidence="1 2">B5-R-101</strain>
    </source>
</reference>
<sequence>MPFSGVTEFNLLLAYLDEIGSPGAFVHPSHKKFSDSPAFGYGGFVIPEDNARQFGAFFAERKKQFFQNDIPDNVDPGRWERKGADLLFAKAYDERPQNLRLLGSLISKLRQLNGNLFYYAEEKPIGTPKETNCGPNEFRQREETSMRESLNRLANHAHSLDQSMLVLMDQINEKSRIQRLPVMYAHILGRATEHKEMRRLIEPPMHIDSKLSSNIQFADWVCALVKRAVEYQLVEDSRYSWIPFASQLSAARGAFTYESKLHLCGRSISDLHHSEIIYAERPVIDFLNVSQENREKLERVRKATLR</sequence>
<dbReference type="Pfam" id="PF12686">
    <property type="entry name" value="DUF3800"/>
    <property type="match status" value="1"/>
</dbReference>
<evidence type="ECO:0000313" key="1">
    <source>
        <dbReference type="EMBL" id="MCL8493247.1"/>
    </source>
</evidence>
<evidence type="ECO:0000313" key="2">
    <source>
        <dbReference type="Proteomes" id="UP001203579"/>
    </source>
</evidence>
<name>A0ABT0T839_9CORY</name>
<gene>
    <name evidence="1" type="ORF">M5J06_03735</name>
</gene>
<organism evidence="1 2">
    <name type="scientific">Corynebacterium intestinale</name>
    <dbReference type="NCBI Taxonomy" id="2943492"/>
    <lineage>
        <taxon>Bacteria</taxon>
        <taxon>Bacillati</taxon>
        <taxon>Actinomycetota</taxon>
        <taxon>Actinomycetes</taxon>
        <taxon>Mycobacteriales</taxon>
        <taxon>Corynebacteriaceae</taxon>
        <taxon>Corynebacterium</taxon>
    </lineage>
</organism>
<accession>A0ABT0T839</accession>
<dbReference type="InterPro" id="IPR024524">
    <property type="entry name" value="DUF3800"/>
</dbReference>
<protein>
    <submittedName>
        <fullName evidence="1">DUF3800 domain-containing protein</fullName>
    </submittedName>
</protein>
<proteinExistence type="predicted"/>
<dbReference type="EMBL" id="JAMKFF010000002">
    <property type="protein sequence ID" value="MCL8493247.1"/>
    <property type="molecule type" value="Genomic_DNA"/>
</dbReference>